<dbReference type="EMBL" id="KN832104">
    <property type="protein sequence ID" value="KIN94293.1"/>
    <property type="molecule type" value="Genomic_DNA"/>
</dbReference>
<proteinExistence type="predicted"/>
<reference evidence="2" key="2">
    <citation type="submission" date="2015-01" db="EMBL/GenBank/DDBJ databases">
        <title>Evolutionary Origins and Diversification of the Mycorrhizal Mutualists.</title>
        <authorList>
            <consortium name="DOE Joint Genome Institute"/>
            <consortium name="Mycorrhizal Genomics Consortium"/>
            <person name="Kohler A."/>
            <person name="Kuo A."/>
            <person name="Nagy L.G."/>
            <person name="Floudas D."/>
            <person name="Copeland A."/>
            <person name="Barry K.W."/>
            <person name="Cichocki N."/>
            <person name="Veneault-Fourrey C."/>
            <person name="LaButti K."/>
            <person name="Lindquist E.A."/>
            <person name="Lipzen A."/>
            <person name="Lundell T."/>
            <person name="Morin E."/>
            <person name="Murat C."/>
            <person name="Riley R."/>
            <person name="Ohm R."/>
            <person name="Sun H."/>
            <person name="Tunlid A."/>
            <person name="Henrissat B."/>
            <person name="Grigoriev I.V."/>
            <person name="Hibbett D.S."/>
            <person name="Martin F."/>
        </authorList>
    </citation>
    <scope>NUCLEOTIDE SEQUENCE [LARGE SCALE GENOMIC DNA]</scope>
    <source>
        <strain evidence="2">Marx 270</strain>
    </source>
</reference>
<dbReference type="InParanoid" id="A0A0C3NFM2"/>
<gene>
    <name evidence="1" type="ORF">M404DRAFT_1008472</name>
</gene>
<dbReference type="OrthoDB" id="2422840at2759"/>
<sequence>MQANVWSLLQVTSKPHENAPDGLHVADFLRSESPIRQISPLDSPPLFPCDSGTGNQLTQKHGNILPPLEHVAQQVIEEEEGGLHGQQMEVVNGWCTCRFLATVLPLGFIV</sequence>
<dbReference type="AlphaFoldDB" id="A0A0C3NFM2"/>
<dbReference type="HOGENOM" id="CLU_2177086_0_0_1"/>
<evidence type="ECO:0000313" key="1">
    <source>
        <dbReference type="EMBL" id="KIN94293.1"/>
    </source>
</evidence>
<evidence type="ECO:0000313" key="2">
    <source>
        <dbReference type="Proteomes" id="UP000054217"/>
    </source>
</evidence>
<organism evidence="1 2">
    <name type="scientific">Pisolithus tinctorius Marx 270</name>
    <dbReference type="NCBI Taxonomy" id="870435"/>
    <lineage>
        <taxon>Eukaryota</taxon>
        <taxon>Fungi</taxon>
        <taxon>Dikarya</taxon>
        <taxon>Basidiomycota</taxon>
        <taxon>Agaricomycotina</taxon>
        <taxon>Agaricomycetes</taxon>
        <taxon>Agaricomycetidae</taxon>
        <taxon>Boletales</taxon>
        <taxon>Sclerodermatineae</taxon>
        <taxon>Pisolithaceae</taxon>
        <taxon>Pisolithus</taxon>
    </lineage>
</organism>
<dbReference type="Proteomes" id="UP000054217">
    <property type="component" value="Unassembled WGS sequence"/>
</dbReference>
<reference evidence="1 2" key="1">
    <citation type="submission" date="2014-04" db="EMBL/GenBank/DDBJ databases">
        <authorList>
            <consortium name="DOE Joint Genome Institute"/>
            <person name="Kuo A."/>
            <person name="Kohler A."/>
            <person name="Costa M.D."/>
            <person name="Nagy L.G."/>
            <person name="Floudas D."/>
            <person name="Copeland A."/>
            <person name="Barry K.W."/>
            <person name="Cichocki N."/>
            <person name="Veneault-Fourrey C."/>
            <person name="LaButti K."/>
            <person name="Lindquist E.A."/>
            <person name="Lipzen A."/>
            <person name="Lundell T."/>
            <person name="Morin E."/>
            <person name="Murat C."/>
            <person name="Sun H."/>
            <person name="Tunlid A."/>
            <person name="Henrissat B."/>
            <person name="Grigoriev I.V."/>
            <person name="Hibbett D.S."/>
            <person name="Martin F."/>
            <person name="Nordberg H.P."/>
            <person name="Cantor M.N."/>
            <person name="Hua S.X."/>
        </authorList>
    </citation>
    <scope>NUCLEOTIDE SEQUENCE [LARGE SCALE GENOMIC DNA]</scope>
    <source>
        <strain evidence="1 2">Marx 270</strain>
    </source>
</reference>
<keyword evidence="2" id="KW-1185">Reference proteome</keyword>
<name>A0A0C3NFM2_PISTI</name>
<protein>
    <submittedName>
        <fullName evidence="1">Uncharacterized protein</fullName>
    </submittedName>
</protein>
<accession>A0A0C3NFM2</accession>
<feature type="non-terminal residue" evidence="1">
    <location>
        <position position="110"/>
    </location>
</feature>